<evidence type="ECO:0000313" key="2">
    <source>
        <dbReference type="Proteomes" id="UP000838308"/>
    </source>
</evidence>
<evidence type="ECO:0000313" key="1">
    <source>
        <dbReference type="EMBL" id="CAH2715525.1"/>
    </source>
</evidence>
<reference evidence="1" key="1">
    <citation type="submission" date="2022-04" db="EMBL/GenBank/DDBJ databases">
        <authorList>
            <person name="Criscuolo A."/>
        </authorList>
    </citation>
    <scope>NUCLEOTIDE SEQUENCE</scope>
    <source>
        <strain evidence="1">CIP111895</strain>
    </source>
</reference>
<name>A0ABM9ESC4_9BACI</name>
<dbReference type="EMBL" id="CALBWS010000017">
    <property type="protein sequence ID" value="CAH2715525.1"/>
    <property type="molecule type" value="Genomic_DNA"/>
</dbReference>
<keyword evidence="2" id="KW-1185">Reference proteome</keyword>
<comment type="caution">
    <text evidence="1">The sequence shown here is derived from an EMBL/GenBank/DDBJ whole genome shotgun (WGS) entry which is preliminary data.</text>
</comment>
<gene>
    <name evidence="1" type="ORF">BACCIP111895_02709</name>
</gene>
<sequence length="76" mass="8890">MYKKICPKCHQPSFSSSDSDRWVCPICSNDLTSITSHDAETRKQSKPKLFIIKHSYLQQNPKLNARIRPFIFESFD</sequence>
<dbReference type="Proteomes" id="UP000838308">
    <property type="component" value="Unassembled WGS sequence"/>
</dbReference>
<organism evidence="1 2">
    <name type="scientific">Neobacillus rhizosphaerae</name>
    <dbReference type="NCBI Taxonomy" id="2880965"/>
    <lineage>
        <taxon>Bacteria</taxon>
        <taxon>Bacillati</taxon>
        <taxon>Bacillota</taxon>
        <taxon>Bacilli</taxon>
        <taxon>Bacillales</taxon>
        <taxon>Bacillaceae</taxon>
        <taxon>Neobacillus</taxon>
    </lineage>
</organism>
<accession>A0ABM9ESC4</accession>
<protein>
    <submittedName>
        <fullName evidence="1">Uncharacterized protein</fullName>
    </submittedName>
</protein>
<proteinExistence type="predicted"/>